<protein>
    <submittedName>
        <fullName evidence="5">TetR family transcriptional regulator</fullName>
    </submittedName>
</protein>
<dbReference type="PANTHER" id="PTHR43479">
    <property type="entry name" value="ACREF/ENVCD OPERON REPRESSOR-RELATED"/>
    <property type="match status" value="1"/>
</dbReference>
<dbReference type="Gene3D" id="1.10.357.10">
    <property type="entry name" value="Tetracycline Repressor, domain 2"/>
    <property type="match status" value="1"/>
</dbReference>
<gene>
    <name evidence="5" type="ORF">CUU66_02105</name>
</gene>
<dbReference type="EMBL" id="PGUY01000005">
    <property type="protein sequence ID" value="PLT31505.1"/>
    <property type="molecule type" value="Genomic_DNA"/>
</dbReference>
<reference evidence="5 6" key="1">
    <citation type="submission" date="2017-11" db="EMBL/GenBank/DDBJ databases">
        <title>Comparitive Functional Genomics of Dry Heat Resistant strains isolated from the Viking Spacecraft.</title>
        <authorList>
            <person name="Seuylemezian A."/>
            <person name="Cooper K."/>
            <person name="Vaishampayan P."/>
        </authorList>
    </citation>
    <scope>NUCLEOTIDE SEQUENCE [LARGE SCALE GENOMIC DNA]</scope>
    <source>
        <strain evidence="5 6">V1-29</strain>
    </source>
</reference>
<evidence type="ECO:0000313" key="6">
    <source>
        <dbReference type="Proteomes" id="UP000234748"/>
    </source>
</evidence>
<dbReference type="InterPro" id="IPR009057">
    <property type="entry name" value="Homeodomain-like_sf"/>
</dbReference>
<evidence type="ECO:0000256" key="2">
    <source>
        <dbReference type="ARBA" id="ARBA00023125"/>
    </source>
</evidence>
<dbReference type="SUPFAM" id="SSF46689">
    <property type="entry name" value="Homeodomain-like"/>
    <property type="match status" value="1"/>
</dbReference>
<proteinExistence type="predicted"/>
<dbReference type="PROSITE" id="PS50977">
    <property type="entry name" value="HTH_TETR_2"/>
    <property type="match status" value="1"/>
</dbReference>
<keyword evidence="2 3" id="KW-0238">DNA-binding</keyword>
<evidence type="ECO:0000256" key="1">
    <source>
        <dbReference type="ARBA" id="ARBA00022491"/>
    </source>
</evidence>
<dbReference type="GO" id="GO:0003677">
    <property type="term" value="F:DNA binding"/>
    <property type="evidence" value="ECO:0007669"/>
    <property type="project" value="UniProtKB-UniRule"/>
</dbReference>
<feature type="DNA-binding region" description="H-T-H motif" evidence="3">
    <location>
        <begin position="29"/>
        <end position="48"/>
    </location>
</feature>
<dbReference type="InterPro" id="IPR036271">
    <property type="entry name" value="Tet_transcr_reg_TetR-rel_C_sf"/>
</dbReference>
<dbReference type="PANTHER" id="PTHR43479:SF11">
    <property type="entry name" value="ACREF_ENVCD OPERON REPRESSOR-RELATED"/>
    <property type="match status" value="1"/>
</dbReference>
<dbReference type="Proteomes" id="UP000234748">
    <property type="component" value="Unassembled WGS sequence"/>
</dbReference>
<comment type="caution">
    <text evidence="5">The sequence shown here is derived from an EMBL/GenBank/DDBJ whole genome shotgun (WGS) entry which is preliminary data.</text>
</comment>
<dbReference type="OrthoDB" id="9789566at2"/>
<feature type="domain" description="HTH tetR-type" evidence="4">
    <location>
        <begin position="6"/>
        <end position="66"/>
    </location>
</feature>
<accession>A0A2N5MB26</accession>
<dbReference type="PRINTS" id="PR00455">
    <property type="entry name" value="HTHTETR"/>
</dbReference>
<dbReference type="SUPFAM" id="SSF48498">
    <property type="entry name" value="Tetracyclin repressor-like, C-terminal domain"/>
    <property type="match status" value="1"/>
</dbReference>
<dbReference type="Pfam" id="PF00440">
    <property type="entry name" value="TetR_N"/>
    <property type="match status" value="1"/>
</dbReference>
<evidence type="ECO:0000259" key="4">
    <source>
        <dbReference type="PROSITE" id="PS50977"/>
    </source>
</evidence>
<keyword evidence="6" id="KW-1185">Reference proteome</keyword>
<dbReference type="InterPro" id="IPR050624">
    <property type="entry name" value="HTH-type_Tx_Regulator"/>
</dbReference>
<evidence type="ECO:0000256" key="3">
    <source>
        <dbReference type="PROSITE-ProRule" id="PRU00335"/>
    </source>
</evidence>
<organism evidence="5 6">
    <name type="scientific">Peribacillus deserti</name>
    <dbReference type="NCBI Taxonomy" id="673318"/>
    <lineage>
        <taxon>Bacteria</taxon>
        <taxon>Bacillati</taxon>
        <taxon>Bacillota</taxon>
        <taxon>Bacilli</taxon>
        <taxon>Bacillales</taxon>
        <taxon>Bacillaceae</taxon>
        <taxon>Peribacillus</taxon>
    </lineage>
</organism>
<dbReference type="InterPro" id="IPR023772">
    <property type="entry name" value="DNA-bd_HTH_TetR-type_CS"/>
</dbReference>
<keyword evidence="1" id="KW-0678">Repressor</keyword>
<dbReference type="NCBIfam" id="NF037937">
    <property type="entry name" value="septum_RefZ"/>
    <property type="match status" value="1"/>
</dbReference>
<dbReference type="PROSITE" id="PS01081">
    <property type="entry name" value="HTH_TETR_1"/>
    <property type="match status" value="1"/>
</dbReference>
<sequence length="219" mass="25499">MLSRKNETKESIIEAALYLFQIKGYHATSVRDISNRAGVNSATISYYFKGKNGLMEYCFTSFLEEYLQLIEKHLGTIQSSGPAECLKNLVKEILHFQRKNYLAAKFVYSEISFDSSLNREILSTYWTKEKFYLQSLMETGIQEGVFKNISLPIFILQLKGLLSAPLLHAQYSMEVLYQFPREEYFTMKYLQELYDFIDIYILDVPKEYPLAFAGKEVVL</sequence>
<name>A0A2N5MB26_9BACI</name>
<dbReference type="AlphaFoldDB" id="A0A2N5MB26"/>
<dbReference type="InterPro" id="IPR001647">
    <property type="entry name" value="HTH_TetR"/>
</dbReference>
<evidence type="ECO:0000313" key="5">
    <source>
        <dbReference type="EMBL" id="PLT31505.1"/>
    </source>
</evidence>